<accession>A0A518H6N8</accession>
<organism evidence="2 3">
    <name type="scientific">Tautonia plasticadhaerens</name>
    <dbReference type="NCBI Taxonomy" id="2527974"/>
    <lineage>
        <taxon>Bacteria</taxon>
        <taxon>Pseudomonadati</taxon>
        <taxon>Planctomycetota</taxon>
        <taxon>Planctomycetia</taxon>
        <taxon>Isosphaerales</taxon>
        <taxon>Isosphaeraceae</taxon>
        <taxon>Tautonia</taxon>
    </lineage>
</organism>
<sequence length="286" mass="31545">MTFVGKILVIVILAFALFFLALSTVVFTASTNWRDAYGEVTTSRDELQQQLNTAKNDLAAQKAALDKEVADRDARIGQLTAQATDLNNQIGTLQADVTSLRTQVEEAQRTTQTQVQLAQAATGEATQLREQFQAAQQVANDYAAQQSQLNEQIFNLERQLDTATRNNEDLRTALADYQNYLESRGLPADRDLVRQAAQGVVVSPDIEGRVLRVANDYIEISIGEDDGVRAGQEYFIFRTGDSPQYIGKLKVTLTEADKSVARVIEPYLGRKVTEGDSVAGKIQPRS</sequence>
<dbReference type="Gene3D" id="1.10.287.1490">
    <property type="match status" value="1"/>
</dbReference>
<keyword evidence="3" id="KW-1185">Reference proteome</keyword>
<dbReference type="KEGG" id="tpla:ElP_44090"/>
<dbReference type="OrthoDB" id="253764at2"/>
<dbReference type="RefSeq" id="WP_145272807.1">
    <property type="nucleotide sequence ID" value="NZ_CP036426.1"/>
</dbReference>
<protein>
    <submittedName>
        <fullName evidence="2">Chromosome partition protein Smc</fullName>
    </submittedName>
</protein>
<reference evidence="2 3" key="1">
    <citation type="submission" date="2019-02" db="EMBL/GenBank/DDBJ databases">
        <title>Deep-cultivation of Planctomycetes and their phenomic and genomic characterization uncovers novel biology.</title>
        <authorList>
            <person name="Wiegand S."/>
            <person name="Jogler M."/>
            <person name="Boedeker C."/>
            <person name="Pinto D."/>
            <person name="Vollmers J."/>
            <person name="Rivas-Marin E."/>
            <person name="Kohn T."/>
            <person name="Peeters S.H."/>
            <person name="Heuer A."/>
            <person name="Rast P."/>
            <person name="Oberbeckmann S."/>
            <person name="Bunk B."/>
            <person name="Jeske O."/>
            <person name="Meyerdierks A."/>
            <person name="Storesund J.E."/>
            <person name="Kallscheuer N."/>
            <person name="Luecker S."/>
            <person name="Lage O.M."/>
            <person name="Pohl T."/>
            <person name="Merkel B.J."/>
            <person name="Hornburger P."/>
            <person name="Mueller R.-W."/>
            <person name="Bruemmer F."/>
            <person name="Labrenz M."/>
            <person name="Spormann A.M."/>
            <person name="Op den Camp H."/>
            <person name="Overmann J."/>
            <person name="Amann R."/>
            <person name="Jetten M.S.M."/>
            <person name="Mascher T."/>
            <person name="Medema M.H."/>
            <person name="Devos D.P."/>
            <person name="Kaster A.-K."/>
            <person name="Ovreas L."/>
            <person name="Rohde M."/>
            <person name="Galperin M.Y."/>
            <person name="Jogler C."/>
        </authorList>
    </citation>
    <scope>NUCLEOTIDE SEQUENCE [LARGE SCALE GENOMIC DNA]</scope>
    <source>
        <strain evidence="2 3">ElP</strain>
    </source>
</reference>
<feature type="coiled-coil region" evidence="1">
    <location>
        <begin position="37"/>
        <end position="180"/>
    </location>
</feature>
<evidence type="ECO:0000313" key="2">
    <source>
        <dbReference type="EMBL" id="QDV36483.1"/>
    </source>
</evidence>
<dbReference type="PANTHER" id="PTHR43941">
    <property type="entry name" value="STRUCTURAL MAINTENANCE OF CHROMOSOMES PROTEIN 2"/>
    <property type="match status" value="1"/>
</dbReference>
<proteinExistence type="predicted"/>
<keyword evidence="1" id="KW-0175">Coiled coil</keyword>
<dbReference type="EMBL" id="CP036426">
    <property type="protein sequence ID" value="QDV36483.1"/>
    <property type="molecule type" value="Genomic_DNA"/>
</dbReference>
<gene>
    <name evidence="2" type="primary">smc_5</name>
    <name evidence="2" type="ORF">ElP_44090</name>
</gene>
<dbReference type="Proteomes" id="UP000317835">
    <property type="component" value="Chromosome"/>
</dbReference>
<dbReference type="PANTHER" id="PTHR43941:SF1">
    <property type="entry name" value="STRUCTURAL MAINTENANCE OF CHROMOSOMES PROTEIN 2"/>
    <property type="match status" value="1"/>
</dbReference>
<name>A0A518H6N8_9BACT</name>
<evidence type="ECO:0000313" key="3">
    <source>
        <dbReference type="Proteomes" id="UP000317835"/>
    </source>
</evidence>
<dbReference type="SUPFAM" id="SSF58100">
    <property type="entry name" value="Bacterial hemolysins"/>
    <property type="match status" value="1"/>
</dbReference>
<evidence type="ECO:0000256" key="1">
    <source>
        <dbReference type="SAM" id="Coils"/>
    </source>
</evidence>
<dbReference type="AlphaFoldDB" id="A0A518H6N8"/>